<dbReference type="CDD" id="cd12797">
    <property type="entry name" value="M23_peptidase"/>
    <property type="match status" value="1"/>
</dbReference>
<dbReference type="InterPro" id="IPR050570">
    <property type="entry name" value="Cell_wall_metabolism_enzyme"/>
</dbReference>
<feature type="domain" description="M23ase beta-sheet core" evidence="1">
    <location>
        <begin position="139"/>
        <end position="169"/>
    </location>
</feature>
<dbReference type="PANTHER" id="PTHR21666">
    <property type="entry name" value="PEPTIDASE-RELATED"/>
    <property type="match status" value="1"/>
</dbReference>
<reference evidence="2" key="1">
    <citation type="journal article" date="2020" name="Int. J. Syst. Evol. Microbiol.">
        <title>Aquipluma nitroreducens gen. nov. sp. nov., a novel facultatively anaerobic bacterium isolated from a freshwater lake.</title>
        <authorList>
            <person name="Watanabe M."/>
            <person name="Kojima H."/>
            <person name="Fukui M."/>
        </authorList>
    </citation>
    <scope>NUCLEOTIDE SEQUENCE</scope>
    <source>
        <strain evidence="2">MeG22</strain>
    </source>
</reference>
<dbReference type="KEGG" id="anf:AQPE_4696"/>
<feature type="domain" description="M23ase beta-sheet core" evidence="1">
    <location>
        <begin position="52"/>
        <end position="112"/>
    </location>
</feature>
<evidence type="ECO:0000313" key="2">
    <source>
        <dbReference type="EMBL" id="BBE20503.1"/>
    </source>
</evidence>
<sequence>MKRILNTILFIIIGLATFSQPLNKIDPYYYTVPVKIPVYLAGNFAELRPNHFHGGIDIKTQGRTGLEVDAAADGFISRITVSPTGYGRALYIDHPNGTTTVYGHLESFAPQIDEYIRNIQYEKETFTIDQTVPPGLFPVKKGEQIAKSGNAGSSAGPHLHFEIRRTKEEIMLNPLMFNMPVKDKLKPIIQALMVYPTSDESSVAGKQTPQKFEIIKTPNNGYQLKVNQPISVYGKIGFGVQSVDLLDGSPNRCGIYSIKLSVDNQLIYSFTLDEVPIGETKYVNSQMDYALAMRSGQKLYRTWMEPGNKLQIYDAVENRGIFDATDGKSHVVKYDLSDVYGNSSNLAFKIQSKEFKVNPIPTKGELFKYNKHNQIKDEGIKFSIPEGALYSDVDFQYKKQPALSKFYSPVFQLHNGQVPLHFACPLRIKAVNLPENLQSKVMLAQINPTSGRIYSATGKYDDGWVEGNIRTLGSYALAVDTEAPKIVSLNVADKNGKKDTSSLRFKITDNLSGIENFRGTIDGKWVMFEYDLKNNLLSYTFDKTRFKFGGNHQLNLEVTDFKGNTSTYKTNFNK</sequence>
<dbReference type="EMBL" id="AP018694">
    <property type="protein sequence ID" value="BBE20503.1"/>
    <property type="molecule type" value="Genomic_DNA"/>
</dbReference>
<dbReference type="InterPro" id="IPR011055">
    <property type="entry name" value="Dup_hybrid_motif"/>
</dbReference>
<dbReference type="RefSeq" id="WP_318348649.1">
    <property type="nucleotide sequence ID" value="NZ_AP018694.1"/>
</dbReference>
<name>A0A5K7SG22_9BACT</name>
<dbReference type="Gene3D" id="2.70.70.10">
    <property type="entry name" value="Glucose Permease (Domain IIA)"/>
    <property type="match status" value="1"/>
</dbReference>
<evidence type="ECO:0000259" key="1">
    <source>
        <dbReference type="Pfam" id="PF01551"/>
    </source>
</evidence>
<dbReference type="GO" id="GO:0004222">
    <property type="term" value="F:metalloendopeptidase activity"/>
    <property type="evidence" value="ECO:0007669"/>
    <property type="project" value="TreeGrafter"/>
</dbReference>
<dbReference type="Pfam" id="PF01551">
    <property type="entry name" value="Peptidase_M23"/>
    <property type="match status" value="2"/>
</dbReference>
<dbReference type="AlphaFoldDB" id="A0A5K7SG22"/>
<dbReference type="Proteomes" id="UP001193389">
    <property type="component" value="Chromosome"/>
</dbReference>
<dbReference type="PANTHER" id="PTHR21666:SF285">
    <property type="entry name" value="M23 FAMILY METALLOPEPTIDASE"/>
    <property type="match status" value="1"/>
</dbReference>
<organism evidence="2 3">
    <name type="scientific">Aquipluma nitroreducens</name>
    <dbReference type="NCBI Taxonomy" id="2010828"/>
    <lineage>
        <taxon>Bacteria</taxon>
        <taxon>Pseudomonadati</taxon>
        <taxon>Bacteroidota</taxon>
        <taxon>Bacteroidia</taxon>
        <taxon>Marinilabiliales</taxon>
        <taxon>Prolixibacteraceae</taxon>
        <taxon>Aquipluma</taxon>
    </lineage>
</organism>
<keyword evidence="3" id="KW-1185">Reference proteome</keyword>
<gene>
    <name evidence="2" type="ORF">AQPE_4696</name>
</gene>
<dbReference type="SUPFAM" id="SSF51261">
    <property type="entry name" value="Duplicated hybrid motif"/>
    <property type="match status" value="1"/>
</dbReference>
<dbReference type="InterPro" id="IPR016047">
    <property type="entry name" value="M23ase_b-sheet_dom"/>
</dbReference>
<proteinExistence type="predicted"/>
<evidence type="ECO:0000313" key="3">
    <source>
        <dbReference type="Proteomes" id="UP001193389"/>
    </source>
</evidence>
<protein>
    <recommendedName>
        <fullName evidence="1">M23ase beta-sheet core domain-containing protein</fullName>
    </recommendedName>
</protein>
<accession>A0A5K7SG22</accession>